<organism evidence="7 8">
    <name type="scientific">Pseudomonas spelaei</name>
    <dbReference type="NCBI Taxonomy" id="1055469"/>
    <lineage>
        <taxon>Bacteria</taxon>
        <taxon>Pseudomonadati</taxon>
        <taxon>Pseudomonadota</taxon>
        <taxon>Gammaproteobacteria</taxon>
        <taxon>Pseudomonadales</taxon>
        <taxon>Pseudomonadaceae</taxon>
        <taxon>Pseudomonas</taxon>
    </lineage>
</organism>
<dbReference type="Proteomes" id="UP000438196">
    <property type="component" value="Unassembled WGS sequence"/>
</dbReference>
<evidence type="ECO:0000256" key="4">
    <source>
        <dbReference type="ARBA" id="ARBA00034247"/>
    </source>
</evidence>
<dbReference type="PROSITE" id="PS50887">
    <property type="entry name" value="GGDEF"/>
    <property type="match status" value="1"/>
</dbReference>
<dbReference type="FunFam" id="3.30.70.270:FF:000001">
    <property type="entry name" value="Diguanylate cyclase domain protein"/>
    <property type="match status" value="1"/>
</dbReference>
<feature type="transmembrane region" description="Helical" evidence="5">
    <location>
        <begin position="311"/>
        <end position="331"/>
    </location>
</feature>
<dbReference type="GO" id="GO:0043709">
    <property type="term" value="P:cell adhesion involved in single-species biofilm formation"/>
    <property type="evidence" value="ECO:0007669"/>
    <property type="project" value="TreeGrafter"/>
</dbReference>
<dbReference type="GO" id="GO:1902201">
    <property type="term" value="P:negative regulation of bacterial-type flagellum-dependent cell motility"/>
    <property type="evidence" value="ECO:0007669"/>
    <property type="project" value="TreeGrafter"/>
</dbReference>
<sequence>MLGRKQPTPRDDNATAPCPGKVVRAGATFRLTVSFMLVVVIAFISVEGWRTWRDYRAAFDSARDSVTNLARATAQHAEDAIRQVDVLTVALSERVQSDGLQGINVPRIHELLVQQTQIMPQLHGLFIYGPDGQWVVTDKSVTPDTANNADRDYFQYHRTHDDRNLHIGEVVRSRSTDELIIPISRRLNNPDGSFAGVLLGTIKLSYFVDYYGDFKIDDKGSLVLAMRNGTILVRRPFIASVVGKSLADSEIFKSYLPVSNSGVAEVKAIIDDTDRLYGYRALTTYPLVVEAGLSRESIIAPWLHDLWKTGFVLVFLIAVLAVFGLIVLSQLRQRMLAEKALRHAHQAMQDMAMTDSLTGLGNRRRLDAVLIEEIRLARRQGSFLALIMLDVDYFKRYNDTYGHAAGDECLSAVGQAIARAIKRPGDLAVRYGGEEFTVLLPNTNNAGATRVANDILDAIRALKIEHAEHPLGYVTASAGITASHPASEQVTPGDLLKSADEMLYLAKQKGRNGWCSTEVVVHK</sequence>
<evidence type="ECO:0000256" key="2">
    <source>
        <dbReference type="ARBA" id="ARBA00004533"/>
    </source>
</evidence>
<dbReference type="OrthoDB" id="9812260at2"/>
<keyword evidence="5" id="KW-1133">Transmembrane helix</keyword>
<feature type="transmembrane region" description="Helical" evidence="5">
    <location>
        <begin position="27"/>
        <end position="46"/>
    </location>
</feature>
<gene>
    <name evidence="7" type="ORF">GNF76_05195</name>
</gene>
<dbReference type="EC" id="2.7.7.65" evidence="3"/>
<dbReference type="PANTHER" id="PTHR45138:SF9">
    <property type="entry name" value="DIGUANYLATE CYCLASE DGCM-RELATED"/>
    <property type="match status" value="1"/>
</dbReference>
<dbReference type="InterPro" id="IPR043128">
    <property type="entry name" value="Rev_trsase/Diguanyl_cyclase"/>
</dbReference>
<dbReference type="CDD" id="cd12914">
    <property type="entry name" value="PDC1_DGC_like"/>
    <property type="match status" value="1"/>
</dbReference>
<evidence type="ECO:0000256" key="1">
    <source>
        <dbReference type="ARBA" id="ARBA00001946"/>
    </source>
</evidence>
<dbReference type="CDD" id="cd12915">
    <property type="entry name" value="PDC2_DGC_like"/>
    <property type="match status" value="1"/>
</dbReference>
<dbReference type="InterPro" id="IPR029787">
    <property type="entry name" value="Nucleotide_cyclase"/>
</dbReference>
<dbReference type="EMBL" id="WNNK01000003">
    <property type="protein sequence ID" value="MUF03717.1"/>
    <property type="molecule type" value="Genomic_DNA"/>
</dbReference>
<dbReference type="GO" id="GO:0005886">
    <property type="term" value="C:plasma membrane"/>
    <property type="evidence" value="ECO:0007669"/>
    <property type="project" value="UniProtKB-SubCell"/>
</dbReference>
<dbReference type="Pfam" id="PF22588">
    <property type="entry name" value="dCache_1_like"/>
    <property type="match status" value="1"/>
</dbReference>
<dbReference type="PANTHER" id="PTHR45138">
    <property type="entry name" value="REGULATORY COMPONENTS OF SENSORY TRANSDUCTION SYSTEM"/>
    <property type="match status" value="1"/>
</dbReference>
<feature type="domain" description="GGDEF" evidence="6">
    <location>
        <begin position="382"/>
        <end position="519"/>
    </location>
</feature>
<evidence type="ECO:0000256" key="5">
    <source>
        <dbReference type="SAM" id="Phobius"/>
    </source>
</evidence>
<keyword evidence="8" id="KW-1185">Reference proteome</keyword>
<dbReference type="GO" id="GO:0052621">
    <property type="term" value="F:diguanylate cyclase activity"/>
    <property type="evidence" value="ECO:0007669"/>
    <property type="project" value="UniProtKB-EC"/>
</dbReference>
<reference evidence="7 8" key="1">
    <citation type="submission" date="2019-11" db="EMBL/GenBank/DDBJ databases">
        <title>Pseudomonas karstica sp. nov. and Pseudomonas spelaei sp. nov. from karst caves.</title>
        <authorList>
            <person name="Zeman M."/>
        </authorList>
    </citation>
    <scope>NUCLEOTIDE SEQUENCE [LARGE SCALE GENOMIC DNA]</scope>
    <source>
        <strain evidence="7 8">CCM 7893</strain>
    </source>
</reference>
<evidence type="ECO:0000256" key="3">
    <source>
        <dbReference type="ARBA" id="ARBA00012528"/>
    </source>
</evidence>
<keyword evidence="5" id="KW-0472">Membrane</keyword>
<dbReference type="InterPro" id="IPR054327">
    <property type="entry name" value="His-kinase-like_sensor"/>
</dbReference>
<evidence type="ECO:0000313" key="8">
    <source>
        <dbReference type="Proteomes" id="UP000438196"/>
    </source>
</evidence>
<comment type="caution">
    <text evidence="7">The sequence shown here is derived from an EMBL/GenBank/DDBJ whole genome shotgun (WGS) entry which is preliminary data.</text>
</comment>
<dbReference type="SUPFAM" id="SSF103190">
    <property type="entry name" value="Sensory domain-like"/>
    <property type="match status" value="1"/>
</dbReference>
<dbReference type="InterPro" id="IPR029151">
    <property type="entry name" value="Sensor-like_sf"/>
</dbReference>
<dbReference type="InterPro" id="IPR000160">
    <property type="entry name" value="GGDEF_dom"/>
</dbReference>
<dbReference type="InterPro" id="IPR050469">
    <property type="entry name" value="Diguanylate_Cyclase"/>
</dbReference>
<dbReference type="CDD" id="cd01949">
    <property type="entry name" value="GGDEF"/>
    <property type="match status" value="1"/>
</dbReference>
<evidence type="ECO:0000313" key="7">
    <source>
        <dbReference type="EMBL" id="MUF03717.1"/>
    </source>
</evidence>
<comment type="catalytic activity">
    <reaction evidence="4">
        <text>2 GTP = 3',3'-c-di-GMP + 2 diphosphate</text>
        <dbReference type="Rhea" id="RHEA:24898"/>
        <dbReference type="ChEBI" id="CHEBI:33019"/>
        <dbReference type="ChEBI" id="CHEBI:37565"/>
        <dbReference type="ChEBI" id="CHEBI:58805"/>
        <dbReference type="EC" id="2.7.7.65"/>
    </reaction>
</comment>
<comment type="cofactor">
    <cofactor evidence="1">
        <name>Mg(2+)</name>
        <dbReference type="ChEBI" id="CHEBI:18420"/>
    </cofactor>
</comment>
<dbReference type="NCBIfam" id="TIGR00254">
    <property type="entry name" value="GGDEF"/>
    <property type="match status" value="1"/>
</dbReference>
<evidence type="ECO:0000259" key="6">
    <source>
        <dbReference type="PROSITE" id="PS50887"/>
    </source>
</evidence>
<dbReference type="Pfam" id="PF00990">
    <property type="entry name" value="GGDEF"/>
    <property type="match status" value="1"/>
</dbReference>
<name>A0A6I3W0L3_9PSED</name>
<keyword evidence="5" id="KW-0812">Transmembrane</keyword>
<dbReference type="SMART" id="SM00267">
    <property type="entry name" value="GGDEF"/>
    <property type="match status" value="1"/>
</dbReference>
<dbReference type="SUPFAM" id="SSF55073">
    <property type="entry name" value="Nucleotide cyclase"/>
    <property type="match status" value="1"/>
</dbReference>
<dbReference type="RefSeq" id="WP_155582102.1">
    <property type="nucleotide sequence ID" value="NZ_JBHSTH010000021.1"/>
</dbReference>
<accession>A0A6I3W0L3</accession>
<dbReference type="AlphaFoldDB" id="A0A6I3W0L3"/>
<proteinExistence type="predicted"/>
<protein>
    <recommendedName>
        <fullName evidence="3">diguanylate cyclase</fullName>
        <ecNumber evidence="3">2.7.7.65</ecNumber>
    </recommendedName>
</protein>
<comment type="subcellular location">
    <subcellularLocation>
        <location evidence="2">Cell inner membrane</location>
    </subcellularLocation>
</comment>
<dbReference type="Gene3D" id="3.30.450.20">
    <property type="entry name" value="PAS domain"/>
    <property type="match status" value="2"/>
</dbReference>
<dbReference type="Gene3D" id="3.30.70.270">
    <property type="match status" value="1"/>
</dbReference>